<dbReference type="InterPro" id="IPR015943">
    <property type="entry name" value="WD40/YVTN_repeat-like_dom_sf"/>
</dbReference>
<dbReference type="InterPro" id="IPR001627">
    <property type="entry name" value="Semap_dom"/>
</dbReference>
<keyword evidence="9 14" id="KW-0472">Membrane</keyword>
<dbReference type="GO" id="GO:0002116">
    <property type="term" value="C:semaphorin receptor complex"/>
    <property type="evidence" value="ECO:0007669"/>
    <property type="project" value="TreeGrafter"/>
</dbReference>
<evidence type="ECO:0000313" key="18">
    <source>
        <dbReference type="Proteomes" id="UP001176961"/>
    </source>
</evidence>
<keyword evidence="11" id="KW-0325">Glycoprotein</keyword>
<evidence type="ECO:0000256" key="14">
    <source>
        <dbReference type="SAM" id="Phobius"/>
    </source>
</evidence>
<dbReference type="SUPFAM" id="SSF81296">
    <property type="entry name" value="E set domains"/>
    <property type="match status" value="3"/>
</dbReference>
<sequence>MRLLLRILICASHLYDVLVHSQHVYYSKEPINHVVLDGDKIYIGAVNKLAVLSSDQLLPLHTLKTGPIKDSPLCNVDGSSCLKDAVLRETDNHNKILQILPNGLLQCGSVRQGICSVHSRENLSILYQGDLPVASNSPTASCVSLVLSKHYLAVAASFSGDSPYRDPFPAVALRELPSFSVVNSGSLEGEAAVFLRAEVRTSFAVQYLSIFHHQHYVYIAAVQSQDTRKTRGAPRVAKFVSYSEVELQCRSEDNSNFPYMTAAHVVGDSLIGAFSPSPSETRSAICVFSLQRLKLTFWYNIDRCRGGADSIGLPHVGRDAKCINKSRIPLDEDTCELGVGGSIEAVEVAVAEVEQRITALGGVVHPRIVLAGTDDGHILQFKSKSPTNLEQYDSRTIEEDRIGSKVNEIHVQGTTIYAALPNGLVTLPLASCHTLSTCAACISSPDPMCQWCPANGKCTAAIHCPSATVNVCPEQNGPPSPASMSIDDARNISLPIKHLSQPDGFLYLCKFGSSSSPAIWTESGVSCSLPPLHPSNSLPSYTELLALTTSTGSHHIVEHNFTVYSCGAFKTCSSCTSSENFCDWCTKSRKCVSSGKCSGEKADECVHIMEPSRIMIPLGSSHGFSFSMAHLDRLPRDRDYSCRLVLNGTPTTTKATLTKDSVKCAPLRLSYTNPLPNVTVPLELVQGDDVIDSTDVSIYSCSLLAADCSSCVYISSTWGCSWCSGRCSHDCTQPAQEVVCDRPLITSFSPSSGPTEGGTEVTIHGRDLGSSVEDVKDRVFVAGSRCTVISYEISKRLTCRVEKGISSGPIRVTIGKTNSRMAESVMLYSFVEVNVFSAYPLFAPVSGGTKVTLYGQNLDAGSNVTVTIGDAECDNIVRNSTSSLMCFVGSAPSPTKGAKITVAIDAALMTVPNTFDFRPDPSIITVYPLISFKSGGRAVTVEGTNFDAVLSARMFFVSSTAPPFEVVSKLSSCQIQNATYMFCLTPELLHGSHSRAAYARFPVGFAMENVTSVRNLGHRIQMRIVPDPEFAPFKGIRIHQGDQPLILDGSHLNEAAEPQDYKIFIGSERCYVTLVDSRQLVCTGPSKQPEATDERGNPIAGGLPLVSATVGRLRTELGLIEYVDPLATLRLWVLVVTALTALCSVLVLLAFLWKKRRNERERDYRKIQMQMEHLESNVRKECKQAFAELQTTMESCGDDDYEGMDVATFSEFLHRLLWEDNSWTHSTSLYASTLPVTLAQFDALLSCKQFIFSIVETAESEPTMTLGEKSMLSSLLIAVLLRNFQYCTDIVLSLLRAHIAKSVHAGNSDILFRKSDSIVEKMVAKWLTICLYDSISQYQANKYNTLFKALKFQTERGPVDAVTGNARYTINESKLLREIVDSSYVDCLVTNLDGRGPYTVRAIACDTISQLKQKILDHIFKRVPHSQRPALTSFDLELICPSRGRVLLSDWSGPNPPKGPTKLNTLSHYSITNQSRIAMVPSEKGSGTYRNSLADSGKSSWSSLDRSSPVYPPSRFCHLSSPSRTLTMEKKKKIDESIPKSIPEVYLTRLLTSKGTVQKYIEDFLESVLFLDSSTYPPILKRTFDLLEEEAARNGISDHQLVQQWKSNLYVLRVWVHLIKNPKILLDVSESISQDGNLSVVAQTLVDCFSFSEQSLNAHSPSSRLLFAKEVARLRPLSTDLFRRIRRQPPVCEEAFTEKLNEVANDLRDCTRSTVALSELLTWVRGNGVRLIEVLSADDVCTSQRLPSRLSQVINLSLDPTDHIYSTIIDEA</sequence>
<keyword evidence="3" id="KW-1003">Cell membrane</keyword>
<reference evidence="17" key="1">
    <citation type="submission" date="2023-07" db="EMBL/GenBank/DDBJ databases">
        <authorList>
            <consortium name="CYATHOMIX"/>
        </authorList>
    </citation>
    <scope>NUCLEOTIDE SEQUENCE</scope>
    <source>
        <strain evidence="17">N/A</strain>
    </source>
</reference>
<evidence type="ECO:0000256" key="1">
    <source>
        <dbReference type="ARBA" id="ARBA00004251"/>
    </source>
</evidence>
<dbReference type="Pfam" id="PF20170">
    <property type="entry name" value="Plexin_RBD"/>
    <property type="match status" value="1"/>
</dbReference>
<dbReference type="InterPro" id="IPR002909">
    <property type="entry name" value="IPT_dom"/>
</dbReference>
<dbReference type="Pfam" id="PF01437">
    <property type="entry name" value="PSI"/>
    <property type="match status" value="1"/>
</dbReference>
<dbReference type="SUPFAM" id="SSF103575">
    <property type="entry name" value="Plexin repeat"/>
    <property type="match status" value="1"/>
</dbReference>
<dbReference type="InterPro" id="IPR016201">
    <property type="entry name" value="PSI"/>
</dbReference>
<evidence type="ECO:0000256" key="7">
    <source>
        <dbReference type="ARBA" id="ARBA00022902"/>
    </source>
</evidence>
<evidence type="ECO:0000256" key="12">
    <source>
        <dbReference type="PROSITE-ProRule" id="PRU00352"/>
    </source>
</evidence>
<comment type="caution">
    <text evidence="17">The sequence shown here is derived from an EMBL/GenBank/DDBJ whole genome shotgun (WGS) entry which is preliminary data.</text>
</comment>
<dbReference type="Pfam" id="PF08337">
    <property type="entry name" value="Plexin_cytopl"/>
    <property type="match status" value="1"/>
</dbReference>
<organism evidence="17 18">
    <name type="scientific">Cylicocyclus nassatus</name>
    <name type="common">Nematode worm</name>
    <dbReference type="NCBI Taxonomy" id="53992"/>
    <lineage>
        <taxon>Eukaryota</taxon>
        <taxon>Metazoa</taxon>
        <taxon>Ecdysozoa</taxon>
        <taxon>Nematoda</taxon>
        <taxon>Chromadorea</taxon>
        <taxon>Rhabditida</taxon>
        <taxon>Rhabditina</taxon>
        <taxon>Rhabditomorpha</taxon>
        <taxon>Strongyloidea</taxon>
        <taxon>Strongylidae</taxon>
        <taxon>Cylicocyclus</taxon>
    </lineage>
</organism>
<gene>
    <name evidence="17" type="ORF">CYNAS_LOCUS14387</name>
</gene>
<dbReference type="GO" id="GO:0050772">
    <property type="term" value="P:positive regulation of axonogenesis"/>
    <property type="evidence" value="ECO:0007669"/>
    <property type="project" value="TreeGrafter"/>
</dbReference>
<keyword evidence="18" id="KW-1185">Reference proteome</keyword>
<dbReference type="InterPro" id="IPR046800">
    <property type="entry name" value="Plexin_RBD"/>
</dbReference>
<evidence type="ECO:0000256" key="13">
    <source>
        <dbReference type="SAM" id="MobiDB-lite"/>
    </source>
</evidence>
<evidence type="ECO:0000256" key="11">
    <source>
        <dbReference type="ARBA" id="ARBA00023180"/>
    </source>
</evidence>
<dbReference type="SMART" id="SM00423">
    <property type="entry name" value="PSI"/>
    <property type="match status" value="3"/>
</dbReference>
<keyword evidence="5 15" id="KW-0732">Signal</keyword>
<evidence type="ECO:0000313" key="17">
    <source>
        <dbReference type="EMBL" id="CAJ0602404.1"/>
    </source>
</evidence>
<dbReference type="GO" id="GO:0030334">
    <property type="term" value="P:regulation of cell migration"/>
    <property type="evidence" value="ECO:0007669"/>
    <property type="project" value="TreeGrafter"/>
</dbReference>
<proteinExistence type="inferred from homology"/>
<dbReference type="PROSITE" id="PS51004">
    <property type="entry name" value="SEMA"/>
    <property type="match status" value="1"/>
</dbReference>
<evidence type="ECO:0000256" key="9">
    <source>
        <dbReference type="ARBA" id="ARBA00023136"/>
    </source>
</evidence>
<dbReference type="Proteomes" id="UP001176961">
    <property type="component" value="Unassembled WGS sequence"/>
</dbReference>
<dbReference type="EMBL" id="CATQJL010000305">
    <property type="protein sequence ID" value="CAJ0602404.1"/>
    <property type="molecule type" value="Genomic_DNA"/>
</dbReference>
<evidence type="ECO:0000256" key="5">
    <source>
        <dbReference type="ARBA" id="ARBA00022729"/>
    </source>
</evidence>
<dbReference type="SUPFAM" id="SSF48350">
    <property type="entry name" value="GTPase activation domain, GAP"/>
    <property type="match status" value="1"/>
</dbReference>
<dbReference type="InterPro" id="IPR013548">
    <property type="entry name" value="Plexin_cytoplasmic_RasGAP_dom"/>
</dbReference>
<dbReference type="Pfam" id="PF18020">
    <property type="entry name" value="TIG_2"/>
    <property type="match status" value="1"/>
</dbReference>
<feature type="signal peptide" evidence="15">
    <location>
        <begin position="1"/>
        <end position="21"/>
    </location>
</feature>
<name>A0AA36M7Q8_CYLNA</name>
<dbReference type="Pfam" id="PF17960">
    <property type="entry name" value="TIG_plexin"/>
    <property type="match status" value="1"/>
</dbReference>
<dbReference type="Pfam" id="PF01833">
    <property type="entry name" value="TIG"/>
    <property type="match status" value="2"/>
</dbReference>
<keyword evidence="8 14" id="KW-1133">Transmembrane helix</keyword>
<keyword evidence="7" id="KW-0524">Neurogenesis</keyword>
<dbReference type="SUPFAM" id="SSF101912">
    <property type="entry name" value="Sema domain"/>
    <property type="match status" value="1"/>
</dbReference>
<dbReference type="PANTHER" id="PTHR22625:SF44">
    <property type="entry name" value="PLEXIN-B"/>
    <property type="match status" value="1"/>
</dbReference>
<dbReference type="InterPro" id="IPR014756">
    <property type="entry name" value="Ig_E-set"/>
</dbReference>
<dbReference type="GO" id="GO:0008360">
    <property type="term" value="P:regulation of cell shape"/>
    <property type="evidence" value="ECO:0007669"/>
    <property type="project" value="TreeGrafter"/>
</dbReference>
<protein>
    <recommendedName>
        <fullName evidence="16">Sema domain-containing protein</fullName>
    </recommendedName>
</protein>
<dbReference type="Gene3D" id="2.60.40.10">
    <property type="entry name" value="Immunoglobulins"/>
    <property type="match status" value="4"/>
</dbReference>
<dbReference type="GO" id="GO:0005886">
    <property type="term" value="C:plasma membrane"/>
    <property type="evidence" value="ECO:0007669"/>
    <property type="project" value="UniProtKB-SubCell"/>
</dbReference>
<evidence type="ECO:0000256" key="6">
    <source>
        <dbReference type="ARBA" id="ARBA00022737"/>
    </source>
</evidence>
<dbReference type="InterPro" id="IPR036352">
    <property type="entry name" value="Semap_dom_sf"/>
</dbReference>
<dbReference type="GO" id="GO:0007162">
    <property type="term" value="P:negative regulation of cell adhesion"/>
    <property type="evidence" value="ECO:0007669"/>
    <property type="project" value="TreeGrafter"/>
</dbReference>
<keyword evidence="4 14" id="KW-0812">Transmembrane</keyword>
<feature type="chain" id="PRO_5041280971" description="Sema domain-containing protein" evidence="15">
    <location>
        <begin position="22"/>
        <end position="1772"/>
    </location>
</feature>
<dbReference type="InterPro" id="IPR002165">
    <property type="entry name" value="Plexin_repeat"/>
</dbReference>
<dbReference type="InterPro" id="IPR013783">
    <property type="entry name" value="Ig-like_fold"/>
</dbReference>
<feature type="transmembrane region" description="Helical" evidence="14">
    <location>
        <begin position="1131"/>
        <end position="1153"/>
    </location>
</feature>
<keyword evidence="6" id="KW-0677">Repeat</keyword>
<dbReference type="SMART" id="SM00630">
    <property type="entry name" value="Sema"/>
    <property type="match status" value="1"/>
</dbReference>
<evidence type="ECO:0000256" key="2">
    <source>
        <dbReference type="ARBA" id="ARBA00010297"/>
    </source>
</evidence>
<dbReference type="GO" id="GO:0097374">
    <property type="term" value="P:sensory neuron axon guidance"/>
    <property type="evidence" value="ECO:0007669"/>
    <property type="project" value="TreeGrafter"/>
</dbReference>
<dbReference type="InterPro" id="IPR041019">
    <property type="entry name" value="TIG1_plexin"/>
</dbReference>
<feature type="compositionally biased region" description="Polar residues" evidence="13">
    <location>
        <begin position="1488"/>
        <end position="1506"/>
    </location>
</feature>
<dbReference type="InterPro" id="IPR008936">
    <property type="entry name" value="Rho_GTPase_activation_prot"/>
</dbReference>
<accession>A0AA36M7Q8</accession>
<evidence type="ECO:0000256" key="8">
    <source>
        <dbReference type="ARBA" id="ARBA00022989"/>
    </source>
</evidence>
<evidence type="ECO:0000259" key="16">
    <source>
        <dbReference type="PROSITE" id="PS51004"/>
    </source>
</evidence>
<dbReference type="SMART" id="SM00429">
    <property type="entry name" value="IPT"/>
    <property type="match status" value="3"/>
</dbReference>
<comment type="subcellular location">
    <subcellularLocation>
        <location evidence="1">Cell membrane</location>
        <topology evidence="1">Single-pass type I membrane protein</topology>
    </subcellularLocation>
</comment>
<feature type="region of interest" description="Disordered" evidence="13">
    <location>
        <begin position="1482"/>
        <end position="1506"/>
    </location>
</feature>
<evidence type="ECO:0000256" key="3">
    <source>
        <dbReference type="ARBA" id="ARBA00022475"/>
    </source>
</evidence>
<dbReference type="InterPro" id="IPR031148">
    <property type="entry name" value="Plexin"/>
</dbReference>
<evidence type="ECO:0000256" key="10">
    <source>
        <dbReference type="ARBA" id="ARBA00023157"/>
    </source>
</evidence>
<dbReference type="GO" id="GO:0017154">
    <property type="term" value="F:semaphorin receptor activity"/>
    <property type="evidence" value="ECO:0007669"/>
    <property type="project" value="InterPro"/>
</dbReference>
<comment type="caution">
    <text evidence="12">Lacks conserved residue(s) required for the propagation of feature annotation.</text>
</comment>
<dbReference type="Gene3D" id="2.130.10.10">
    <property type="entry name" value="YVTN repeat-like/Quinoprotein amine dehydrogenase"/>
    <property type="match status" value="1"/>
</dbReference>
<dbReference type="InterPro" id="IPR041362">
    <property type="entry name" value="TIG2_plexin"/>
</dbReference>
<dbReference type="PANTHER" id="PTHR22625">
    <property type="entry name" value="PLEXIN"/>
    <property type="match status" value="1"/>
</dbReference>
<evidence type="ECO:0000256" key="15">
    <source>
        <dbReference type="SAM" id="SignalP"/>
    </source>
</evidence>
<dbReference type="Gene3D" id="1.10.506.10">
    <property type="entry name" value="GTPase Activation - p120gap, domain 1"/>
    <property type="match status" value="2"/>
</dbReference>
<keyword evidence="10" id="KW-1015">Disulfide bond</keyword>
<feature type="domain" description="Sema" evidence="16">
    <location>
        <begin position="6"/>
        <end position="429"/>
    </location>
</feature>
<evidence type="ECO:0000256" key="4">
    <source>
        <dbReference type="ARBA" id="ARBA00022692"/>
    </source>
</evidence>
<comment type="similarity">
    <text evidence="2">Belongs to the plexin family.</text>
</comment>
<dbReference type="GO" id="GO:0008045">
    <property type="term" value="P:motor neuron axon guidance"/>
    <property type="evidence" value="ECO:0007669"/>
    <property type="project" value="TreeGrafter"/>
</dbReference>